<dbReference type="AlphaFoldDB" id="A0A3P7MN22"/>
<dbReference type="Pfam" id="PF00328">
    <property type="entry name" value="His_Phos_2"/>
    <property type="match status" value="1"/>
</dbReference>
<name>A0A3P7MN22_CYLGO</name>
<proteinExistence type="inferred from homology"/>
<keyword evidence="2" id="KW-0472">Membrane</keyword>
<reference evidence="3 4" key="1">
    <citation type="submission" date="2018-11" db="EMBL/GenBank/DDBJ databases">
        <authorList>
            <consortium name="Pathogen Informatics"/>
        </authorList>
    </citation>
    <scope>NUCLEOTIDE SEQUENCE [LARGE SCALE GENOMIC DNA]</scope>
</reference>
<dbReference type="InterPro" id="IPR050645">
    <property type="entry name" value="Histidine_acid_phosphatase"/>
</dbReference>
<gene>
    <name evidence="3" type="ORF">CGOC_LOCUS11701</name>
</gene>
<dbReference type="EMBL" id="UYRV01118165">
    <property type="protein sequence ID" value="VDN31035.1"/>
    <property type="molecule type" value="Genomic_DNA"/>
</dbReference>
<dbReference type="Proteomes" id="UP000271889">
    <property type="component" value="Unassembled WGS sequence"/>
</dbReference>
<dbReference type="GO" id="GO:0016791">
    <property type="term" value="F:phosphatase activity"/>
    <property type="evidence" value="ECO:0007669"/>
    <property type="project" value="TreeGrafter"/>
</dbReference>
<feature type="transmembrane region" description="Helical" evidence="2">
    <location>
        <begin position="168"/>
        <end position="190"/>
    </location>
</feature>
<keyword evidence="2" id="KW-1133">Transmembrane helix</keyword>
<comment type="similarity">
    <text evidence="1">Belongs to the histidine acid phosphatase family.</text>
</comment>
<keyword evidence="2" id="KW-0812">Transmembrane</keyword>
<organism evidence="3 4">
    <name type="scientific">Cylicostephanus goldi</name>
    <name type="common">Nematode worm</name>
    <dbReference type="NCBI Taxonomy" id="71465"/>
    <lineage>
        <taxon>Eukaryota</taxon>
        <taxon>Metazoa</taxon>
        <taxon>Ecdysozoa</taxon>
        <taxon>Nematoda</taxon>
        <taxon>Chromadorea</taxon>
        <taxon>Rhabditida</taxon>
        <taxon>Rhabditina</taxon>
        <taxon>Rhabditomorpha</taxon>
        <taxon>Strongyloidea</taxon>
        <taxon>Strongylidae</taxon>
        <taxon>Cylicostephanus</taxon>
    </lineage>
</organism>
<dbReference type="InterPro" id="IPR029033">
    <property type="entry name" value="His_PPase_superfam"/>
</dbReference>
<evidence type="ECO:0000256" key="1">
    <source>
        <dbReference type="ARBA" id="ARBA00005375"/>
    </source>
</evidence>
<evidence type="ECO:0000256" key="2">
    <source>
        <dbReference type="SAM" id="Phobius"/>
    </source>
</evidence>
<protein>
    <submittedName>
        <fullName evidence="3">Uncharacterized protein</fullName>
    </submittedName>
</protein>
<accession>A0A3P7MN22</accession>
<evidence type="ECO:0000313" key="4">
    <source>
        <dbReference type="Proteomes" id="UP000271889"/>
    </source>
</evidence>
<keyword evidence="4" id="KW-1185">Reference proteome</keyword>
<evidence type="ECO:0000313" key="3">
    <source>
        <dbReference type="EMBL" id="VDN31035.1"/>
    </source>
</evidence>
<dbReference type="PANTHER" id="PTHR11567">
    <property type="entry name" value="ACID PHOSPHATASE-RELATED"/>
    <property type="match status" value="1"/>
</dbReference>
<dbReference type="Gene3D" id="3.40.50.1240">
    <property type="entry name" value="Phosphoglycerate mutase-like"/>
    <property type="match status" value="1"/>
</dbReference>
<dbReference type="OrthoDB" id="10257284at2759"/>
<dbReference type="PANTHER" id="PTHR11567:SF138">
    <property type="entry name" value="INTESTINAL ACID PHOSPHATASE"/>
    <property type="match status" value="1"/>
</dbReference>
<sequence>MTDRNTTVIEEMAELKRQERIEAYNSFEKAKLSTGFLTGQLLKELQDKVLGISRRSMALYSTHDATITSLLYNLGVSNHLLPPYTTAVLFELHKINEQYFVKVLFRNSTEEALPLQLPSCTTLCPWKDFVRFATPRSFHTREEFENACENRRDSRKTYSERKTLSAQFLTPELIAVSGYSLLLLVVMYLYKTSTSKNFSEN</sequence>
<dbReference type="InterPro" id="IPR000560">
    <property type="entry name" value="His_Pase_clade-2"/>
</dbReference>
<dbReference type="SUPFAM" id="SSF53254">
    <property type="entry name" value="Phosphoglycerate mutase-like"/>
    <property type="match status" value="1"/>
</dbReference>